<dbReference type="GO" id="GO:0006259">
    <property type="term" value="P:DNA metabolic process"/>
    <property type="evidence" value="ECO:0007669"/>
    <property type="project" value="UniProtKB-ARBA"/>
</dbReference>
<evidence type="ECO:0000256" key="1">
    <source>
        <dbReference type="ARBA" id="ARBA00022722"/>
    </source>
</evidence>
<comment type="caution">
    <text evidence="5">The sequence shown here is derived from an EMBL/GenBank/DDBJ whole genome shotgun (WGS) entry which is preliminary data.</text>
</comment>
<dbReference type="AlphaFoldDB" id="A0A327X7L1"/>
<dbReference type="Proteomes" id="UP000249203">
    <property type="component" value="Unassembled WGS sequence"/>
</dbReference>
<dbReference type="SMART" id="SM00479">
    <property type="entry name" value="EXOIII"/>
    <property type="match status" value="1"/>
</dbReference>
<feature type="domain" description="Exonuclease" evidence="4">
    <location>
        <begin position="6"/>
        <end position="198"/>
    </location>
</feature>
<evidence type="ECO:0000313" key="8">
    <source>
        <dbReference type="Proteomes" id="UP000287865"/>
    </source>
</evidence>
<dbReference type="RefSeq" id="WP_111568121.1">
    <property type="nucleotide sequence ID" value="NZ_PIPK01000001.1"/>
</dbReference>
<dbReference type="PANTHER" id="PTHR30231:SF4">
    <property type="entry name" value="PROTEIN NEN2"/>
    <property type="match status" value="1"/>
</dbReference>
<gene>
    <name evidence="5" type="ORF">B0I24_101265</name>
    <name evidence="6" type="ORF">CWE07_01265</name>
</gene>
<reference evidence="5 7" key="2">
    <citation type="submission" date="2018-06" db="EMBL/GenBank/DDBJ databases">
        <title>Genomic Encyclopedia of Type Strains, Phase III (KMG-III): the genomes of soil and plant-associated and newly described type strains.</title>
        <authorList>
            <person name="Whitman W."/>
        </authorList>
    </citation>
    <scope>NUCLEOTIDE SEQUENCE [LARGE SCALE GENOMIC DNA]</scope>
    <source>
        <strain evidence="5 7">CGMCC 1.15366</strain>
    </source>
</reference>
<dbReference type="Proteomes" id="UP000287865">
    <property type="component" value="Unassembled WGS sequence"/>
</dbReference>
<dbReference type="Gene3D" id="3.30.420.10">
    <property type="entry name" value="Ribonuclease H-like superfamily/Ribonuclease H"/>
    <property type="match status" value="1"/>
</dbReference>
<dbReference type="CDD" id="cd06127">
    <property type="entry name" value="DEDDh"/>
    <property type="match status" value="1"/>
</dbReference>
<dbReference type="PANTHER" id="PTHR30231">
    <property type="entry name" value="DNA POLYMERASE III SUBUNIT EPSILON"/>
    <property type="match status" value="1"/>
</dbReference>
<keyword evidence="2" id="KW-0378">Hydrolase</keyword>
<organism evidence="5 7">
    <name type="scientific">Aliidiomarina maris</name>
    <dbReference type="NCBI Taxonomy" id="531312"/>
    <lineage>
        <taxon>Bacteria</taxon>
        <taxon>Pseudomonadati</taxon>
        <taxon>Pseudomonadota</taxon>
        <taxon>Gammaproteobacteria</taxon>
        <taxon>Alteromonadales</taxon>
        <taxon>Idiomarinaceae</taxon>
        <taxon>Aliidiomarina</taxon>
    </lineage>
</organism>
<reference evidence="6 8" key="1">
    <citation type="journal article" date="2018" name="Front. Microbiol.">
        <title>Genome-Based Analysis Reveals the Taxonomy and Diversity of the Family Idiomarinaceae.</title>
        <authorList>
            <person name="Liu Y."/>
            <person name="Lai Q."/>
            <person name="Shao Z."/>
        </authorList>
    </citation>
    <scope>NUCLEOTIDE SEQUENCE [LARGE SCALE GENOMIC DNA]</scope>
    <source>
        <strain evidence="6 8">CF12-14</strain>
    </source>
</reference>
<evidence type="ECO:0000259" key="4">
    <source>
        <dbReference type="SMART" id="SM00479"/>
    </source>
</evidence>
<dbReference type="SUPFAM" id="SSF53098">
    <property type="entry name" value="Ribonuclease H-like"/>
    <property type="match status" value="1"/>
</dbReference>
<keyword evidence="3 6" id="KW-0269">Exonuclease</keyword>
<dbReference type="Pfam" id="PF00929">
    <property type="entry name" value="RNase_T"/>
    <property type="match status" value="1"/>
</dbReference>
<proteinExistence type="predicted"/>
<evidence type="ECO:0000256" key="2">
    <source>
        <dbReference type="ARBA" id="ARBA00022801"/>
    </source>
</evidence>
<keyword evidence="1" id="KW-0540">Nuclease</keyword>
<dbReference type="GO" id="GO:0003676">
    <property type="term" value="F:nucleic acid binding"/>
    <property type="evidence" value="ECO:0007669"/>
    <property type="project" value="InterPro"/>
</dbReference>
<dbReference type="InterPro" id="IPR036397">
    <property type="entry name" value="RNaseH_sf"/>
</dbReference>
<dbReference type="InterPro" id="IPR012337">
    <property type="entry name" value="RNaseH-like_sf"/>
</dbReference>
<evidence type="ECO:0000313" key="5">
    <source>
        <dbReference type="EMBL" id="RAK01642.1"/>
    </source>
</evidence>
<dbReference type="EMBL" id="QLMD01000001">
    <property type="protein sequence ID" value="RAK01642.1"/>
    <property type="molecule type" value="Genomic_DNA"/>
</dbReference>
<protein>
    <submittedName>
        <fullName evidence="6">3'-5' exonuclease</fullName>
    </submittedName>
    <submittedName>
        <fullName evidence="5">DNA polymerase-3 subunit epsilon</fullName>
    </submittedName>
</protein>
<name>A0A327X7L1_9GAMM</name>
<dbReference type="OrthoDB" id="280774at2"/>
<evidence type="ECO:0000313" key="6">
    <source>
        <dbReference type="EMBL" id="RUO28466.1"/>
    </source>
</evidence>
<accession>A0A327X7L1</accession>
<sequence>MIQPRTVLGFDSETTGLPVWGKPSGGDDQPHLVEIAGKLVDAETKEVLGQVNLIIKPNGWVIPDDVIKVHGITNEIAHEQGHDEKQALLDFLDLWKQADLRVAHNQSFDDRIIRIAIKRYLNEEIADEWKNGAKACTGLLAKPIMQMPPKSRWGYKMPKLSEAYKHFMGKELEGAHRAMTDVDACLAVYFAITDQQEAA</sequence>
<dbReference type="EMBL" id="PIPK01000001">
    <property type="protein sequence ID" value="RUO28466.1"/>
    <property type="molecule type" value="Genomic_DNA"/>
</dbReference>
<dbReference type="GO" id="GO:0008408">
    <property type="term" value="F:3'-5' exonuclease activity"/>
    <property type="evidence" value="ECO:0007669"/>
    <property type="project" value="TreeGrafter"/>
</dbReference>
<keyword evidence="8" id="KW-1185">Reference proteome</keyword>
<evidence type="ECO:0000313" key="7">
    <source>
        <dbReference type="Proteomes" id="UP000249203"/>
    </source>
</evidence>
<evidence type="ECO:0000256" key="3">
    <source>
        <dbReference type="ARBA" id="ARBA00022839"/>
    </source>
</evidence>
<dbReference type="InterPro" id="IPR013520">
    <property type="entry name" value="Ribonucl_H"/>
</dbReference>